<evidence type="ECO:0000313" key="3">
    <source>
        <dbReference type="Proteomes" id="UP000237911"/>
    </source>
</evidence>
<accession>A0A9X7NXS4</accession>
<gene>
    <name evidence="2" type="ORF">C5U48_16250</name>
</gene>
<organism evidence="2 3">
    <name type="scientific">Mycolicibacter virginiensis</name>
    <dbReference type="NCBI Taxonomy" id="1795032"/>
    <lineage>
        <taxon>Bacteria</taxon>
        <taxon>Bacillati</taxon>
        <taxon>Actinomycetota</taxon>
        <taxon>Actinomycetes</taxon>
        <taxon>Mycobacteriales</taxon>
        <taxon>Mycobacteriaceae</taxon>
        <taxon>Mycolicibacter</taxon>
    </lineage>
</organism>
<evidence type="ECO:0000256" key="1">
    <source>
        <dbReference type="ARBA" id="ARBA00022649"/>
    </source>
</evidence>
<proteinExistence type="predicted"/>
<dbReference type="AlphaFoldDB" id="A0A9X7NXS4"/>
<dbReference type="Pfam" id="PF07362">
    <property type="entry name" value="CcdA"/>
    <property type="match status" value="1"/>
</dbReference>
<keyword evidence="1" id="KW-1277">Toxin-antitoxin system</keyword>
<name>A0A9X7NXS4_9MYCO</name>
<dbReference type="Proteomes" id="UP000237911">
    <property type="component" value="Unassembled WGS sequence"/>
</dbReference>
<evidence type="ECO:0000313" key="2">
    <source>
        <dbReference type="EMBL" id="PQM51235.1"/>
    </source>
</evidence>
<dbReference type="EMBL" id="PUEV01000084">
    <property type="protein sequence ID" value="PQM51235.1"/>
    <property type="molecule type" value="Genomic_DNA"/>
</dbReference>
<reference evidence="2 3" key="1">
    <citation type="submission" date="2018-02" db="EMBL/GenBank/DDBJ databases">
        <title>Draft genome sequence of Mycobacterium virginiense isolated from mud of a swine farm in Japan.</title>
        <authorList>
            <person name="Ohya K."/>
        </authorList>
    </citation>
    <scope>NUCLEOTIDE SEQUENCE [LARGE SCALE GENOMIC DNA]</scope>
    <source>
        <strain evidence="2 3">GF75</strain>
    </source>
</reference>
<keyword evidence="3" id="KW-1185">Reference proteome</keyword>
<comment type="caution">
    <text evidence="2">The sequence shown here is derived from an EMBL/GenBank/DDBJ whole genome shotgun (WGS) entry which is preliminary data.</text>
</comment>
<dbReference type="RefSeq" id="WP_105295450.1">
    <property type="nucleotide sequence ID" value="NZ_PUEV01000084.1"/>
</dbReference>
<dbReference type="InterPro" id="IPR009956">
    <property type="entry name" value="Post-segregation_anti-tox_CcdA"/>
</dbReference>
<protein>
    <submittedName>
        <fullName evidence="2">Antitoxin</fullName>
    </submittedName>
</protein>
<sequence length="97" mass="10532">MRGRPLPRPLVGSSAREHHVCILVRMARLNVYVPDDLAERARARGLNISALTQAAISAELENSATDSWLDGLEAWSTSARHDDVLTALDAARDELGA</sequence>